<dbReference type="AlphaFoldDB" id="A0AA88T8K1"/>
<feature type="transmembrane region" description="Helical" evidence="1">
    <location>
        <begin position="108"/>
        <end position="131"/>
    </location>
</feature>
<evidence type="ECO:0000313" key="3">
    <source>
        <dbReference type="Proteomes" id="UP001187415"/>
    </source>
</evidence>
<accession>A0AA88T8K1</accession>
<evidence type="ECO:0008006" key="4">
    <source>
        <dbReference type="Google" id="ProtNLM"/>
    </source>
</evidence>
<feature type="transmembrane region" description="Helical" evidence="1">
    <location>
        <begin position="33"/>
        <end position="57"/>
    </location>
</feature>
<comment type="caution">
    <text evidence="2">The sequence shown here is derived from an EMBL/GenBank/DDBJ whole genome shotgun (WGS) entry which is preliminary data.</text>
</comment>
<feature type="transmembrane region" description="Helical" evidence="1">
    <location>
        <begin position="152"/>
        <end position="176"/>
    </location>
</feature>
<organism evidence="2 3">
    <name type="scientific">Channa striata</name>
    <name type="common">Snakehead murrel</name>
    <name type="synonym">Ophicephalus striatus</name>
    <dbReference type="NCBI Taxonomy" id="64152"/>
    <lineage>
        <taxon>Eukaryota</taxon>
        <taxon>Metazoa</taxon>
        <taxon>Chordata</taxon>
        <taxon>Craniata</taxon>
        <taxon>Vertebrata</taxon>
        <taxon>Euteleostomi</taxon>
        <taxon>Actinopterygii</taxon>
        <taxon>Neopterygii</taxon>
        <taxon>Teleostei</taxon>
        <taxon>Neoteleostei</taxon>
        <taxon>Acanthomorphata</taxon>
        <taxon>Anabantaria</taxon>
        <taxon>Anabantiformes</taxon>
        <taxon>Channoidei</taxon>
        <taxon>Channidae</taxon>
        <taxon>Channa</taxon>
    </lineage>
</organism>
<evidence type="ECO:0000313" key="2">
    <source>
        <dbReference type="EMBL" id="KAK2863389.1"/>
    </source>
</evidence>
<proteinExistence type="predicted"/>
<feature type="transmembrane region" description="Helical" evidence="1">
    <location>
        <begin position="229"/>
        <end position="254"/>
    </location>
</feature>
<dbReference type="Gene3D" id="1.20.1070.10">
    <property type="entry name" value="Rhodopsin 7-helix transmembrane proteins"/>
    <property type="match status" value="1"/>
</dbReference>
<protein>
    <recommendedName>
        <fullName evidence="4">G-protein coupled receptors family 1 profile domain-containing protein</fullName>
    </recommendedName>
</protein>
<dbReference type="SUPFAM" id="SSF81321">
    <property type="entry name" value="Family A G protein-coupled receptor-like"/>
    <property type="match status" value="1"/>
</dbReference>
<name>A0AA88T8K1_CHASR</name>
<keyword evidence="1" id="KW-0472">Membrane</keyword>
<evidence type="ECO:0000256" key="1">
    <source>
        <dbReference type="SAM" id="Phobius"/>
    </source>
</evidence>
<dbReference type="Proteomes" id="UP001187415">
    <property type="component" value="Unassembled WGS sequence"/>
</dbReference>
<keyword evidence="1" id="KW-0812">Transmembrane</keyword>
<dbReference type="EMBL" id="JAUPFM010000001">
    <property type="protein sequence ID" value="KAK2863389.1"/>
    <property type="molecule type" value="Genomic_DNA"/>
</dbReference>
<feature type="transmembrane region" description="Helical" evidence="1">
    <location>
        <begin position="78"/>
        <end position="102"/>
    </location>
</feature>
<feature type="transmembrane region" description="Helical" evidence="1">
    <location>
        <begin position="182"/>
        <end position="208"/>
    </location>
</feature>
<keyword evidence="3" id="KW-1185">Reference proteome</keyword>
<gene>
    <name evidence="2" type="ORF">Q5P01_002922</name>
</gene>
<keyword evidence="1" id="KW-1133">Transmembrane helix</keyword>
<reference evidence="2" key="1">
    <citation type="submission" date="2023-07" db="EMBL/GenBank/DDBJ databases">
        <title>Chromosome-level Genome Assembly of Striped Snakehead (Channa striata).</title>
        <authorList>
            <person name="Liu H."/>
        </authorList>
    </citation>
    <scope>NUCLEOTIDE SEQUENCE</scope>
    <source>
        <strain evidence="2">Gz</strain>
        <tissue evidence="2">Muscle</tissue>
    </source>
</reference>
<sequence length="302" mass="34135">MTDNSSFNSLSLLPLYPSNFSYEISTSPCFRSEISICIFSVLFIINLLLLPLFIFVLCVGYRQWRQQRSTSTTHSNLFIYHSIAMELNVFFGFTSFYCGGYFNVPGIMLIGLIIWTITYLGQGLLHILTCVERYLAVVYPISYLHLRQAGEVTIRNISVGCVWLLTFAWLLMCYLLSSNLYFILHCCCTMFVFVVITFCSISVLCALKRPGPGEVGGNKKRIDQSKQRAFVNILLITGVLLLRYVGKMICFMIFNLTEVEPSNICVALLATVCLDLPSSLVLPLLFLQRVGKLQCCKPNSES</sequence>